<dbReference type="GO" id="GO:0006281">
    <property type="term" value="P:DNA repair"/>
    <property type="evidence" value="ECO:0007669"/>
    <property type="project" value="InterPro"/>
</dbReference>
<evidence type="ECO:0000259" key="3">
    <source>
        <dbReference type="Pfam" id="PF01035"/>
    </source>
</evidence>
<evidence type="ECO:0000313" key="4">
    <source>
        <dbReference type="EMBL" id="CAA9328807.1"/>
    </source>
</evidence>
<dbReference type="InterPro" id="IPR052520">
    <property type="entry name" value="ATL_DNA_repair"/>
</dbReference>
<dbReference type="Pfam" id="PF01035">
    <property type="entry name" value="DNA_binding_1"/>
    <property type="match status" value="1"/>
</dbReference>
<dbReference type="InterPro" id="IPR036217">
    <property type="entry name" value="MethylDNA_cys_MeTrfase_DNAb"/>
</dbReference>
<dbReference type="PANTHER" id="PTHR42942:SF1">
    <property type="entry name" value="ALKYLTRANSFERASE-LIKE PROTEIN 1"/>
    <property type="match status" value="1"/>
</dbReference>
<dbReference type="CDD" id="cd06445">
    <property type="entry name" value="ATase"/>
    <property type="match status" value="1"/>
</dbReference>
<gene>
    <name evidence="4" type="ORF">AVDCRST_MAG46-1298</name>
</gene>
<feature type="region of interest" description="Disordered" evidence="2">
    <location>
        <begin position="86"/>
        <end position="115"/>
    </location>
</feature>
<dbReference type="GO" id="GO:0003824">
    <property type="term" value="F:catalytic activity"/>
    <property type="evidence" value="ECO:0007669"/>
    <property type="project" value="InterPro"/>
</dbReference>
<name>A0A6J4LCY6_9ACTN</name>
<feature type="domain" description="Methylated-DNA-[protein]-cysteine S-methyltransferase DNA binding" evidence="3">
    <location>
        <begin position="11"/>
        <end position="71"/>
    </location>
</feature>
<dbReference type="InterPro" id="IPR036388">
    <property type="entry name" value="WH-like_DNA-bd_sf"/>
</dbReference>
<dbReference type="PANTHER" id="PTHR42942">
    <property type="entry name" value="6-O-METHYLGUANINE DNA METHYLTRANSFERASE"/>
    <property type="match status" value="1"/>
</dbReference>
<dbReference type="Gene3D" id="1.10.10.10">
    <property type="entry name" value="Winged helix-like DNA-binding domain superfamily/Winged helix DNA-binding domain"/>
    <property type="match status" value="1"/>
</dbReference>
<dbReference type="InterPro" id="IPR014048">
    <property type="entry name" value="MethylDNA_cys_MeTrfase_DNA-bd"/>
</dbReference>
<protein>
    <recommendedName>
        <fullName evidence="3">Methylated-DNA-[protein]-cysteine S-methyltransferase DNA binding domain-containing protein</fullName>
    </recommendedName>
</protein>
<evidence type="ECO:0000256" key="2">
    <source>
        <dbReference type="SAM" id="MobiDB-lite"/>
    </source>
</evidence>
<proteinExistence type="predicted"/>
<accession>A0A6J4LCY6</accession>
<sequence length="115" mass="12474">MDADEREAYVEEVLSLVESIPPGRVMAYGQIAECLERGGPRQVGAVMSTYGSGVPWWRVVRADGSLPECHQHRALEHYRVESTPLRGAAAGEPGSTRVDMARAGWAPVTGSRARP</sequence>
<organism evidence="4">
    <name type="scientific">uncultured Nocardioidaceae bacterium</name>
    <dbReference type="NCBI Taxonomy" id="253824"/>
    <lineage>
        <taxon>Bacteria</taxon>
        <taxon>Bacillati</taxon>
        <taxon>Actinomycetota</taxon>
        <taxon>Actinomycetes</taxon>
        <taxon>Propionibacteriales</taxon>
        <taxon>Nocardioidaceae</taxon>
        <taxon>environmental samples</taxon>
    </lineage>
</organism>
<keyword evidence="1" id="KW-0227">DNA damage</keyword>
<reference evidence="4" key="1">
    <citation type="submission" date="2020-02" db="EMBL/GenBank/DDBJ databases">
        <authorList>
            <person name="Meier V. D."/>
        </authorList>
    </citation>
    <scope>NUCLEOTIDE SEQUENCE</scope>
    <source>
        <strain evidence="4">AVDCRST_MAG46</strain>
    </source>
</reference>
<dbReference type="SUPFAM" id="SSF46767">
    <property type="entry name" value="Methylated DNA-protein cysteine methyltransferase, C-terminal domain"/>
    <property type="match status" value="1"/>
</dbReference>
<dbReference type="EMBL" id="CADCUD010000085">
    <property type="protein sequence ID" value="CAA9328807.1"/>
    <property type="molecule type" value="Genomic_DNA"/>
</dbReference>
<evidence type="ECO:0000256" key="1">
    <source>
        <dbReference type="ARBA" id="ARBA00022763"/>
    </source>
</evidence>
<dbReference type="AlphaFoldDB" id="A0A6J4LCY6"/>